<dbReference type="AlphaFoldDB" id="A0A9L0J2W7"/>
<reference evidence="2" key="3">
    <citation type="submission" date="2025-09" db="UniProtKB">
        <authorList>
            <consortium name="Ensembl"/>
        </authorList>
    </citation>
    <scope>IDENTIFICATION</scope>
</reference>
<feature type="compositionally biased region" description="Low complexity" evidence="1">
    <location>
        <begin position="140"/>
        <end position="151"/>
    </location>
</feature>
<evidence type="ECO:0000313" key="2">
    <source>
        <dbReference type="Ensembl" id="ENSEASP00005044367.1"/>
    </source>
</evidence>
<reference evidence="2" key="2">
    <citation type="submission" date="2025-08" db="UniProtKB">
        <authorList>
            <consortium name="Ensembl"/>
        </authorList>
    </citation>
    <scope>IDENTIFICATION</scope>
</reference>
<feature type="region of interest" description="Disordered" evidence="1">
    <location>
        <begin position="209"/>
        <end position="252"/>
    </location>
</feature>
<dbReference type="Ensembl" id="ENSEAST00005062510.1">
    <property type="protein sequence ID" value="ENSEASP00005044367.1"/>
    <property type="gene ID" value="ENSEASG00005024932.1"/>
</dbReference>
<name>A0A9L0J2W7_EQUAS</name>
<proteinExistence type="predicted"/>
<sequence length="252" mass="26176">MAAGAAAAERRRRQLLGREGAKGASCPPTTHSSLLAFSPSVLPPHPTGATERARPPARAGVYPGSSLAAPTNHRLRPPCAPASPYALAQGRLLARSPTSPRPLSTGSGAGPHAYLQRREPKPPPPPPLLSSPPSPPPRPRTAATAAAASGPPHIPSTPRACASHNPPRGTVPFPSAAGAGAEKTGKSGPSLPLRLALPEWRAETYGCLPSWPRRRGAAARFAPRRGQRRAGRGRPSPPPLAGGWRPRRLRAE</sequence>
<accession>A0A9L0J2W7</accession>
<evidence type="ECO:0000256" key="1">
    <source>
        <dbReference type="SAM" id="MobiDB-lite"/>
    </source>
</evidence>
<feature type="compositionally biased region" description="Pro residues" evidence="1">
    <location>
        <begin position="122"/>
        <end position="139"/>
    </location>
</feature>
<dbReference type="GeneTree" id="ENSGT01090000263405"/>
<feature type="compositionally biased region" description="Polar residues" evidence="1">
    <location>
        <begin position="96"/>
        <end position="106"/>
    </location>
</feature>
<evidence type="ECO:0000313" key="3">
    <source>
        <dbReference type="Proteomes" id="UP000694387"/>
    </source>
</evidence>
<feature type="region of interest" description="Disordered" evidence="1">
    <location>
        <begin position="1"/>
        <end position="192"/>
    </location>
</feature>
<dbReference type="Proteomes" id="UP000694387">
    <property type="component" value="Chromosome 25"/>
</dbReference>
<keyword evidence="3" id="KW-1185">Reference proteome</keyword>
<feature type="compositionally biased region" description="Basic residues" evidence="1">
    <location>
        <begin position="212"/>
        <end position="232"/>
    </location>
</feature>
<protein>
    <submittedName>
        <fullName evidence="2">Uncharacterized protein</fullName>
    </submittedName>
</protein>
<organism evidence="2 3">
    <name type="scientific">Equus asinus</name>
    <name type="common">Donkey</name>
    <name type="synonym">Equus africanus asinus</name>
    <dbReference type="NCBI Taxonomy" id="9793"/>
    <lineage>
        <taxon>Eukaryota</taxon>
        <taxon>Metazoa</taxon>
        <taxon>Chordata</taxon>
        <taxon>Craniata</taxon>
        <taxon>Vertebrata</taxon>
        <taxon>Euteleostomi</taxon>
        <taxon>Mammalia</taxon>
        <taxon>Eutheria</taxon>
        <taxon>Laurasiatheria</taxon>
        <taxon>Perissodactyla</taxon>
        <taxon>Equidae</taxon>
        <taxon>Equus</taxon>
    </lineage>
</organism>
<reference evidence="2 3" key="1">
    <citation type="journal article" date="2020" name="Nat. Commun.">
        <title>Donkey genomes provide new insights into domestication and selection for coat color.</title>
        <authorList>
            <person name="Wang"/>
            <person name="C."/>
            <person name="Li"/>
            <person name="H."/>
            <person name="Guo"/>
            <person name="Y."/>
            <person name="Huang"/>
            <person name="J."/>
            <person name="Sun"/>
            <person name="Y."/>
            <person name="Min"/>
            <person name="J."/>
            <person name="Wang"/>
            <person name="J."/>
            <person name="Fang"/>
            <person name="X."/>
            <person name="Zhao"/>
            <person name="Z."/>
            <person name="Wang"/>
            <person name="S."/>
            <person name="Zhang"/>
            <person name="Y."/>
            <person name="Liu"/>
            <person name="Q."/>
            <person name="Jiang"/>
            <person name="Q."/>
            <person name="Wang"/>
            <person name="X."/>
            <person name="Guo"/>
            <person name="Y."/>
            <person name="Yang"/>
            <person name="C."/>
            <person name="Wang"/>
            <person name="Y."/>
            <person name="Tian"/>
            <person name="F."/>
            <person name="Zhuang"/>
            <person name="G."/>
            <person name="Fan"/>
            <person name="Y."/>
            <person name="Gao"/>
            <person name="Q."/>
            <person name="Li"/>
            <person name="Y."/>
            <person name="Ju"/>
            <person name="Z."/>
            <person name="Li"/>
            <person name="J."/>
            <person name="Li"/>
            <person name="R."/>
            <person name="Hou"/>
            <person name="M."/>
            <person name="Yang"/>
            <person name="G."/>
            <person name="Liu"/>
            <person name="G."/>
            <person name="Liu"/>
            <person name="W."/>
            <person name="Guo"/>
            <person name="J."/>
            <person name="Pan"/>
            <person name="S."/>
            <person name="Fan"/>
            <person name="G."/>
            <person name="Zhang"/>
            <person name="W."/>
            <person name="Zhang"/>
            <person name="R."/>
            <person name="Yu"/>
            <person name="J."/>
            <person name="Zhang"/>
            <person name="X."/>
            <person name="Yin"/>
            <person name="Q."/>
            <person name="Ji"/>
            <person name="C."/>
            <person name="Jin"/>
            <person name="Y."/>
            <person name="Yue"/>
            <person name="G."/>
            <person name="Liu"/>
            <person name="M."/>
            <person name="Xu"/>
            <person name="J."/>
            <person name="Liu"/>
            <person name="S."/>
            <person name="Jordana"/>
            <person name="J."/>
            <person name="Noce"/>
            <person name="A."/>
            <person name="Amills"/>
            <person name="M."/>
            <person name="Wu"/>
            <person name="D.D."/>
            <person name="Li"/>
            <person name="S."/>
            <person name="Zhou"/>
            <person name="X. and Zhong"/>
            <person name="J."/>
        </authorList>
    </citation>
    <scope>NUCLEOTIDE SEQUENCE [LARGE SCALE GENOMIC DNA]</scope>
</reference>